<protein>
    <submittedName>
        <fullName evidence="2">DUF1993 domain-containing protein</fullName>
    </submittedName>
</protein>
<evidence type="ECO:0000256" key="1">
    <source>
        <dbReference type="SAM" id="MobiDB-lite"/>
    </source>
</evidence>
<keyword evidence="3" id="KW-1185">Reference proteome</keyword>
<dbReference type="InterPro" id="IPR034660">
    <property type="entry name" value="DinB/YfiT-like"/>
</dbReference>
<dbReference type="PANTHER" id="PTHR36922:SF1">
    <property type="entry name" value="DUF1993 DOMAIN-CONTAINING PROTEIN"/>
    <property type="match status" value="1"/>
</dbReference>
<feature type="region of interest" description="Disordered" evidence="1">
    <location>
        <begin position="1"/>
        <end position="20"/>
    </location>
</feature>
<dbReference type="Gene3D" id="1.20.120.450">
    <property type="entry name" value="dinb family like domain"/>
    <property type="match status" value="1"/>
</dbReference>
<gene>
    <name evidence="2" type="ORF">EXZ61_16495</name>
</gene>
<dbReference type="Pfam" id="PF09351">
    <property type="entry name" value="DUF1993"/>
    <property type="match status" value="1"/>
</dbReference>
<organism evidence="2 3">
    <name type="scientific">Rhodoferax aquaticus</name>
    <dbReference type="NCBI Taxonomy" id="2527691"/>
    <lineage>
        <taxon>Bacteria</taxon>
        <taxon>Pseudomonadati</taxon>
        <taxon>Pseudomonadota</taxon>
        <taxon>Betaproteobacteria</taxon>
        <taxon>Burkholderiales</taxon>
        <taxon>Comamonadaceae</taxon>
        <taxon>Rhodoferax</taxon>
    </lineage>
</organism>
<dbReference type="RefSeq" id="WP_142812799.1">
    <property type="nucleotide sequence ID" value="NZ_CP036282.1"/>
</dbReference>
<dbReference type="KEGG" id="rhg:EXZ61_16495"/>
<dbReference type="InterPro" id="IPR018531">
    <property type="entry name" value="DUF1993"/>
</dbReference>
<proteinExistence type="predicted"/>
<name>A0A515ESK6_9BURK</name>
<reference evidence="3" key="2">
    <citation type="journal article" date="2020" name="Int. J. Syst. Evol. Microbiol.">
        <title>Genomic insights into a novel species Rhodoferax aquaticus sp. nov., isolated from freshwater.</title>
        <authorList>
            <person name="Li T."/>
            <person name="Zhuo Y."/>
            <person name="Jin C.Z."/>
            <person name="Wu X."/>
            <person name="Ko S.R."/>
            <person name="Jin F.J."/>
            <person name="Ahn C.Y."/>
            <person name="Oh H.M."/>
            <person name="Lee H.G."/>
            <person name="Jin L."/>
        </authorList>
    </citation>
    <scope>NUCLEOTIDE SEQUENCE [LARGE SCALE GENOMIC DNA]</scope>
    <source>
        <strain evidence="3">Gr-4</strain>
    </source>
</reference>
<dbReference type="AlphaFoldDB" id="A0A515ESK6"/>
<reference evidence="3" key="1">
    <citation type="submission" date="2019-02" db="EMBL/GenBank/DDBJ databases">
        <title>Complete genome sequence of Rhodoferax sp. Gr-4.</title>
        <authorList>
            <person name="Jin L."/>
        </authorList>
    </citation>
    <scope>NUCLEOTIDE SEQUENCE [LARGE SCALE GENOMIC DNA]</scope>
    <source>
        <strain evidence="3">Gr-4</strain>
    </source>
</reference>
<dbReference type="EMBL" id="CP036282">
    <property type="protein sequence ID" value="QDL55644.1"/>
    <property type="molecule type" value="Genomic_DNA"/>
</dbReference>
<dbReference type="Proteomes" id="UP000317365">
    <property type="component" value="Chromosome"/>
</dbReference>
<evidence type="ECO:0000313" key="2">
    <source>
        <dbReference type="EMBL" id="QDL55644.1"/>
    </source>
</evidence>
<sequence>MSPPSTAHVPASVGTDSVTRNSGELLPSNALFDASVPVFQRYLRQLQGLLNSASAYLAQTKLPEAYVLEARLAPDMLPLAVQVEIAVNFVFRACAPLAGQAVPPLEEHRDSLAALQARVAQGLQYLNSLSHADMAHASGRTISDPAGQTTVTLDASTFLHQYAMPNFFFHVSMVYALLRSLGLPLSKGQFDGWHQYGAPAPRETN</sequence>
<evidence type="ECO:0000313" key="3">
    <source>
        <dbReference type="Proteomes" id="UP000317365"/>
    </source>
</evidence>
<accession>A0A515ESK6</accession>
<dbReference type="SUPFAM" id="SSF109854">
    <property type="entry name" value="DinB/YfiT-like putative metalloenzymes"/>
    <property type="match status" value="1"/>
</dbReference>
<dbReference type="PANTHER" id="PTHR36922">
    <property type="entry name" value="BLL2446 PROTEIN"/>
    <property type="match status" value="1"/>
</dbReference>